<dbReference type="EMBL" id="JBHFNQ010000118">
    <property type="protein sequence ID" value="MFB2878286.1"/>
    <property type="molecule type" value="Genomic_DNA"/>
</dbReference>
<comment type="caution">
    <text evidence="1">The sequence shown here is derived from an EMBL/GenBank/DDBJ whole genome shotgun (WGS) entry which is preliminary data.</text>
</comment>
<dbReference type="RefSeq" id="WP_413271363.1">
    <property type="nucleotide sequence ID" value="NZ_JBHFNQ010000118.1"/>
</dbReference>
<keyword evidence="2" id="KW-1185">Reference proteome</keyword>
<protein>
    <submittedName>
        <fullName evidence="1">Uncharacterized protein</fullName>
    </submittedName>
</protein>
<sequence length="138" mass="15379">MRSNVELTIDLTEAGLDLEPEELEALTQSVADEMTELTEDIRMVRESEIPEGGKPALAGFIPGILTAEVSWKNTKAALDFLGNRFYGKTLKIEYEDNGAKYSLEYNNQRQLEMALSAIERLSKVKISVAQVNVLKTVN</sequence>
<evidence type="ECO:0000313" key="2">
    <source>
        <dbReference type="Proteomes" id="UP001576774"/>
    </source>
</evidence>
<accession>A0ABV4X6X8</accession>
<dbReference type="Proteomes" id="UP001576774">
    <property type="component" value="Unassembled WGS sequence"/>
</dbReference>
<proteinExistence type="predicted"/>
<gene>
    <name evidence="1" type="ORF">ACE1CC_15650</name>
</gene>
<reference evidence="1 2" key="1">
    <citation type="submission" date="2024-09" db="EMBL/GenBank/DDBJ databases">
        <title>Floridaenema gen nov. (Aerosakkonemataceae, Aerosakkonematales ord. nov., Cyanobacteria) from benthic tropical and subtropical fresh waters, with the description of four new species.</title>
        <authorList>
            <person name="Moretto J.A."/>
            <person name="Berthold D.E."/>
            <person name="Lefler F.W."/>
            <person name="Huang I.-S."/>
            <person name="Laughinghouse H. IV."/>
        </authorList>
    </citation>
    <scope>NUCLEOTIDE SEQUENCE [LARGE SCALE GENOMIC DNA]</scope>
    <source>
        <strain evidence="1 2">BLCC-F46</strain>
    </source>
</reference>
<organism evidence="1 2">
    <name type="scientific">Floridaenema aerugineum BLCC-F46</name>
    <dbReference type="NCBI Taxonomy" id="3153654"/>
    <lineage>
        <taxon>Bacteria</taxon>
        <taxon>Bacillati</taxon>
        <taxon>Cyanobacteriota</taxon>
        <taxon>Cyanophyceae</taxon>
        <taxon>Oscillatoriophycideae</taxon>
        <taxon>Aerosakkonematales</taxon>
        <taxon>Aerosakkonemataceae</taxon>
        <taxon>Floridanema</taxon>
        <taxon>Floridanema aerugineum</taxon>
    </lineage>
</organism>
<evidence type="ECO:0000313" key="1">
    <source>
        <dbReference type="EMBL" id="MFB2878286.1"/>
    </source>
</evidence>
<name>A0ABV4X6X8_9CYAN</name>